<dbReference type="InterPro" id="IPR006226">
    <property type="entry name" value="Mtu_PIN"/>
</dbReference>
<comment type="caution">
    <text evidence="8">The sequence shown here is derived from an EMBL/GenBank/DDBJ whole genome shotgun (WGS) entry which is preliminary data.</text>
</comment>
<dbReference type="InterPro" id="IPR029060">
    <property type="entry name" value="PIN-like_dom_sf"/>
</dbReference>
<dbReference type="GO" id="GO:0000287">
    <property type="term" value="F:magnesium ion binding"/>
    <property type="evidence" value="ECO:0007669"/>
    <property type="project" value="UniProtKB-UniRule"/>
</dbReference>
<dbReference type="GO" id="GO:0016788">
    <property type="term" value="F:hydrolase activity, acting on ester bonds"/>
    <property type="evidence" value="ECO:0007669"/>
    <property type="project" value="InterPro"/>
</dbReference>
<protein>
    <recommendedName>
        <fullName evidence="6">Ribonuclease VapC</fullName>
        <shortName evidence="6">RNase VapC</shortName>
        <ecNumber evidence="6">3.1.-.-</ecNumber>
    </recommendedName>
    <alternativeName>
        <fullName evidence="6">Toxin VapC</fullName>
    </alternativeName>
</protein>
<keyword evidence="9" id="KW-1185">Reference proteome</keyword>
<evidence type="ECO:0000259" key="7">
    <source>
        <dbReference type="Pfam" id="PF01850"/>
    </source>
</evidence>
<dbReference type="NCBIfam" id="TIGR00028">
    <property type="entry name" value="Mtu_PIN_fam"/>
    <property type="match status" value="1"/>
</dbReference>
<feature type="binding site" evidence="6">
    <location>
        <position position="115"/>
    </location>
    <ligand>
        <name>Mg(2+)</name>
        <dbReference type="ChEBI" id="CHEBI:18420"/>
    </ligand>
</feature>
<comment type="function">
    <text evidence="6">Toxic component of a toxin-antitoxin (TA) system. An RNase.</text>
</comment>
<dbReference type="EC" id="3.1.-.-" evidence="6"/>
<reference evidence="8 9" key="1">
    <citation type="submission" date="2019-11" db="EMBL/GenBank/DDBJ databases">
        <title>Gordonia sp. nov., a novel actinobacterium isolated from mangrove soil in Hainan.</title>
        <authorList>
            <person name="Huang X."/>
            <person name="Xie Y."/>
            <person name="Chu X."/>
            <person name="Xiao K."/>
        </authorList>
    </citation>
    <scope>NUCLEOTIDE SEQUENCE [LARGE SCALE GENOMIC DNA]</scope>
    <source>
        <strain evidence="8 9">HNM0687</strain>
    </source>
</reference>
<evidence type="ECO:0000256" key="3">
    <source>
        <dbReference type="ARBA" id="ARBA00022723"/>
    </source>
</evidence>
<sequence length="152" mass="16451">MGWSPVPCSMMSDLDLPDVNVLVALLAPGHVHHRSAQEWFAATGRFATTPITEAGLLRMALNRSVMGRVVEAEAALTTLGSLREHERSVFLPDNSSLAYASIGLTGLVGFRQVTDLHLVNLAAQNSARLVTFDRKIAPVLAPDDQQRIHTLA</sequence>
<dbReference type="InterPro" id="IPR002716">
    <property type="entry name" value="PIN_dom"/>
</dbReference>
<dbReference type="AlphaFoldDB" id="A0A6L7GP46"/>
<keyword evidence="1 6" id="KW-1277">Toxin-antitoxin system</keyword>
<evidence type="ECO:0000313" key="9">
    <source>
        <dbReference type="Proteomes" id="UP000475545"/>
    </source>
</evidence>
<organism evidence="8 9">
    <name type="scientific">Gordonia mangrovi</name>
    <dbReference type="NCBI Taxonomy" id="2665643"/>
    <lineage>
        <taxon>Bacteria</taxon>
        <taxon>Bacillati</taxon>
        <taxon>Actinomycetota</taxon>
        <taxon>Actinomycetes</taxon>
        <taxon>Mycobacteriales</taxon>
        <taxon>Gordoniaceae</taxon>
        <taxon>Gordonia</taxon>
    </lineage>
</organism>
<name>A0A6L7GP46_9ACTN</name>
<evidence type="ECO:0000256" key="6">
    <source>
        <dbReference type="HAMAP-Rule" id="MF_00265"/>
    </source>
</evidence>
<dbReference type="Gene3D" id="3.40.50.1010">
    <property type="entry name" value="5'-nuclease"/>
    <property type="match status" value="1"/>
</dbReference>
<evidence type="ECO:0000256" key="5">
    <source>
        <dbReference type="ARBA" id="ARBA00022842"/>
    </source>
</evidence>
<comment type="cofactor">
    <cofactor evidence="6">
        <name>Mg(2+)</name>
        <dbReference type="ChEBI" id="CHEBI:18420"/>
    </cofactor>
</comment>
<evidence type="ECO:0000256" key="4">
    <source>
        <dbReference type="ARBA" id="ARBA00022801"/>
    </source>
</evidence>
<feature type="binding site" evidence="6">
    <location>
        <position position="18"/>
    </location>
    <ligand>
        <name>Mg(2+)</name>
        <dbReference type="ChEBI" id="CHEBI:18420"/>
    </ligand>
</feature>
<dbReference type="EMBL" id="WMBR01000001">
    <property type="protein sequence ID" value="MXP20318.1"/>
    <property type="molecule type" value="Genomic_DNA"/>
</dbReference>
<dbReference type="SUPFAM" id="SSF88723">
    <property type="entry name" value="PIN domain-like"/>
    <property type="match status" value="1"/>
</dbReference>
<evidence type="ECO:0000313" key="8">
    <source>
        <dbReference type="EMBL" id="MXP20318.1"/>
    </source>
</evidence>
<proteinExistence type="inferred from homology"/>
<dbReference type="InterPro" id="IPR022907">
    <property type="entry name" value="VapC_family"/>
</dbReference>
<keyword evidence="5 6" id="KW-0460">Magnesium</keyword>
<dbReference type="Proteomes" id="UP000475545">
    <property type="component" value="Unassembled WGS sequence"/>
</dbReference>
<dbReference type="Pfam" id="PF01850">
    <property type="entry name" value="PIN"/>
    <property type="match status" value="1"/>
</dbReference>
<dbReference type="GO" id="GO:0045926">
    <property type="term" value="P:negative regulation of growth"/>
    <property type="evidence" value="ECO:0007669"/>
    <property type="project" value="UniProtKB-ARBA"/>
</dbReference>
<comment type="similarity">
    <text evidence="6">Belongs to the PINc/VapC protein family.</text>
</comment>
<keyword evidence="2 6" id="KW-0540">Nuclease</keyword>
<keyword evidence="3 6" id="KW-0479">Metal-binding</keyword>
<accession>A0A6L7GP46</accession>
<evidence type="ECO:0000256" key="1">
    <source>
        <dbReference type="ARBA" id="ARBA00022649"/>
    </source>
</evidence>
<gene>
    <name evidence="6" type="primary">vapC</name>
    <name evidence="8" type="ORF">GIY30_02955</name>
</gene>
<keyword evidence="6" id="KW-0800">Toxin</keyword>
<keyword evidence="4 6" id="KW-0378">Hydrolase</keyword>
<feature type="domain" description="PIN" evidence="7">
    <location>
        <begin position="17"/>
        <end position="137"/>
    </location>
</feature>
<evidence type="ECO:0000256" key="2">
    <source>
        <dbReference type="ARBA" id="ARBA00022722"/>
    </source>
</evidence>
<dbReference type="HAMAP" id="MF_00265">
    <property type="entry name" value="VapC_Nob1"/>
    <property type="match status" value="1"/>
</dbReference>
<dbReference type="GO" id="GO:0004540">
    <property type="term" value="F:RNA nuclease activity"/>
    <property type="evidence" value="ECO:0007669"/>
    <property type="project" value="InterPro"/>
</dbReference>
<dbReference type="GO" id="GO:0090729">
    <property type="term" value="F:toxin activity"/>
    <property type="evidence" value="ECO:0007669"/>
    <property type="project" value="UniProtKB-KW"/>
</dbReference>